<dbReference type="EMBL" id="JASBWV010000018">
    <property type="protein sequence ID" value="KAJ9121254.1"/>
    <property type="molecule type" value="Genomic_DNA"/>
</dbReference>
<accession>A0ACC2XB51</accession>
<sequence>MSSSGENDAYTQAVSATTESFISSLIVNTAVAGGELVAWILIRRQFRAIYEPRSYLPPQSKRVPALDKGLVTVLWELVRSDPELVLKKNGVGK</sequence>
<name>A0ACC2XB51_9TREE</name>
<comment type="caution">
    <text evidence="1">The sequence shown here is derived from an EMBL/GenBank/DDBJ whole genome shotgun (WGS) entry which is preliminary data.</text>
</comment>
<gene>
    <name evidence="1" type="ORF">QFC24_004930</name>
</gene>
<dbReference type="Proteomes" id="UP001234202">
    <property type="component" value="Unassembled WGS sequence"/>
</dbReference>
<proteinExistence type="predicted"/>
<evidence type="ECO:0000313" key="1">
    <source>
        <dbReference type="EMBL" id="KAJ9121254.1"/>
    </source>
</evidence>
<protein>
    <submittedName>
        <fullName evidence="1">Uncharacterized protein</fullName>
    </submittedName>
</protein>
<reference evidence="1" key="1">
    <citation type="submission" date="2023-04" db="EMBL/GenBank/DDBJ databases">
        <title>Draft Genome sequencing of Naganishia species isolated from polar environments using Oxford Nanopore Technology.</title>
        <authorList>
            <person name="Leo P."/>
            <person name="Venkateswaran K."/>
        </authorList>
    </citation>
    <scope>NUCLEOTIDE SEQUENCE</scope>
    <source>
        <strain evidence="1">DBVPG 5303</strain>
    </source>
</reference>
<evidence type="ECO:0000313" key="2">
    <source>
        <dbReference type="Proteomes" id="UP001234202"/>
    </source>
</evidence>
<organism evidence="1 2">
    <name type="scientific">Naganishia onofrii</name>
    <dbReference type="NCBI Taxonomy" id="1851511"/>
    <lineage>
        <taxon>Eukaryota</taxon>
        <taxon>Fungi</taxon>
        <taxon>Dikarya</taxon>
        <taxon>Basidiomycota</taxon>
        <taxon>Agaricomycotina</taxon>
        <taxon>Tremellomycetes</taxon>
        <taxon>Filobasidiales</taxon>
        <taxon>Filobasidiaceae</taxon>
        <taxon>Naganishia</taxon>
    </lineage>
</organism>
<keyword evidence="2" id="KW-1185">Reference proteome</keyword>